<dbReference type="AlphaFoldDB" id="A0A2T2X373"/>
<name>A0A2T2X373_9FIRM</name>
<organism evidence="1 2">
    <name type="scientific">Sulfobacillus benefaciens</name>
    <dbReference type="NCBI Taxonomy" id="453960"/>
    <lineage>
        <taxon>Bacteria</taxon>
        <taxon>Bacillati</taxon>
        <taxon>Bacillota</taxon>
        <taxon>Clostridia</taxon>
        <taxon>Eubacteriales</taxon>
        <taxon>Clostridiales Family XVII. Incertae Sedis</taxon>
        <taxon>Sulfobacillus</taxon>
    </lineage>
</organism>
<reference evidence="1 2" key="1">
    <citation type="journal article" date="2014" name="BMC Genomics">
        <title>Comparison of environmental and isolate Sulfobacillus genomes reveals diverse carbon, sulfur, nitrogen, and hydrogen metabolisms.</title>
        <authorList>
            <person name="Justice N.B."/>
            <person name="Norman A."/>
            <person name="Brown C.T."/>
            <person name="Singh A."/>
            <person name="Thomas B.C."/>
            <person name="Banfield J.F."/>
        </authorList>
    </citation>
    <scope>NUCLEOTIDE SEQUENCE [LARGE SCALE GENOMIC DNA]</scope>
    <source>
        <strain evidence="1">AMDSBA1</strain>
    </source>
</reference>
<proteinExistence type="predicted"/>
<evidence type="ECO:0000313" key="2">
    <source>
        <dbReference type="Proteomes" id="UP000242699"/>
    </source>
</evidence>
<dbReference type="Proteomes" id="UP000242699">
    <property type="component" value="Unassembled WGS sequence"/>
</dbReference>
<sequence length="73" mass="7936">MVVMVIRSVFVMASTCVRDWRVAGDKTTGRVREALSQTRFDVAKSANVGVSCRAEINPLALFPGITIRVAVLV</sequence>
<dbReference type="EMBL" id="PXYT01000018">
    <property type="protein sequence ID" value="PSR28906.1"/>
    <property type="molecule type" value="Genomic_DNA"/>
</dbReference>
<comment type="caution">
    <text evidence="1">The sequence shown here is derived from an EMBL/GenBank/DDBJ whole genome shotgun (WGS) entry which is preliminary data.</text>
</comment>
<protein>
    <submittedName>
        <fullName evidence="1">Uncharacterized protein</fullName>
    </submittedName>
</protein>
<evidence type="ECO:0000313" key="1">
    <source>
        <dbReference type="EMBL" id="PSR28906.1"/>
    </source>
</evidence>
<gene>
    <name evidence="1" type="ORF">C7B43_09495</name>
</gene>
<accession>A0A2T2X373</accession>